<evidence type="ECO:0000256" key="5">
    <source>
        <dbReference type="ARBA" id="ARBA00022989"/>
    </source>
</evidence>
<dbReference type="PANTHER" id="PTHR30183">
    <property type="entry name" value="MOLYBDENUM TRANSPORT SYSTEM PERMEASE PROTEIN MODB"/>
    <property type="match status" value="1"/>
</dbReference>
<feature type="transmembrane region" description="Helical" evidence="7">
    <location>
        <begin position="79"/>
        <end position="104"/>
    </location>
</feature>
<feature type="transmembrane region" description="Helical" evidence="7">
    <location>
        <begin position="403"/>
        <end position="422"/>
    </location>
</feature>
<organism evidence="9 10">
    <name type="scientific">Agaribacter marinus</name>
    <dbReference type="NCBI Taxonomy" id="1431249"/>
    <lineage>
        <taxon>Bacteria</taxon>
        <taxon>Pseudomonadati</taxon>
        <taxon>Pseudomonadota</taxon>
        <taxon>Gammaproteobacteria</taxon>
        <taxon>Alteromonadales</taxon>
        <taxon>Alteromonadaceae</taxon>
        <taxon>Agaribacter</taxon>
    </lineage>
</organism>
<dbReference type="SUPFAM" id="SSF161098">
    <property type="entry name" value="MetI-like"/>
    <property type="match status" value="2"/>
</dbReference>
<feature type="transmembrane region" description="Helical" evidence="7">
    <location>
        <begin position="360"/>
        <end position="383"/>
    </location>
</feature>
<dbReference type="FunFam" id="1.10.3720.10:FF:000088">
    <property type="entry name" value="Iron(III) ABC transporter, permease protein"/>
    <property type="match status" value="1"/>
</dbReference>
<comment type="caution">
    <text evidence="9">The sequence shown here is derived from an EMBL/GenBank/DDBJ whole genome shotgun (WGS) entry which is preliminary data.</text>
</comment>
<evidence type="ECO:0000256" key="2">
    <source>
        <dbReference type="ARBA" id="ARBA00022448"/>
    </source>
</evidence>
<evidence type="ECO:0000256" key="3">
    <source>
        <dbReference type="ARBA" id="ARBA00022475"/>
    </source>
</evidence>
<dbReference type="AlphaFoldDB" id="A0AA37SY43"/>
<evidence type="ECO:0000256" key="6">
    <source>
        <dbReference type="ARBA" id="ARBA00023136"/>
    </source>
</evidence>
<dbReference type="GO" id="GO:0055085">
    <property type="term" value="P:transmembrane transport"/>
    <property type="evidence" value="ECO:0007669"/>
    <property type="project" value="InterPro"/>
</dbReference>
<proteinExistence type="inferred from homology"/>
<dbReference type="EMBL" id="BSOT01000007">
    <property type="protein sequence ID" value="GLR72057.1"/>
    <property type="molecule type" value="Genomic_DNA"/>
</dbReference>
<evidence type="ECO:0000256" key="7">
    <source>
        <dbReference type="RuleBase" id="RU363032"/>
    </source>
</evidence>
<feature type="transmembrane region" description="Helical" evidence="7">
    <location>
        <begin position="193"/>
        <end position="216"/>
    </location>
</feature>
<evidence type="ECO:0000256" key="1">
    <source>
        <dbReference type="ARBA" id="ARBA00004651"/>
    </source>
</evidence>
<feature type="transmembrane region" description="Helical" evidence="7">
    <location>
        <begin position="512"/>
        <end position="532"/>
    </location>
</feature>
<accession>A0AA37SY43</accession>
<gene>
    <name evidence="9" type="ORF">GCM10007852_29650</name>
</gene>
<dbReference type="PANTHER" id="PTHR30183:SF2">
    <property type="entry name" value="IRON UTILIZATION PROTEIN"/>
    <property type="match status" value="1"/>
</dbReference>
<reference evidence="9" key="2">
    <citation type="submission" date="2023-01" db="EMBL/GenBank/DDBJ databases">
        <title>Draft genome sequence of Agaribacter marinus strain NBRC 110023.</title>
        <authorList>
            <person name="Sun Q."/>
            <person name="Mori K."/>
        </authorList>
    </citation>
    <scope>NUCLEOTIDE SEQUENCE</scope>
    <source>
        <strain evidence="9">NBRC 110023</strain>
    </source>
</reference>
<keyword evidence="3" id="KW-1003">Cell membrane</keyword>
<name>A0AA37SY43_9ALTE</name>
<dbReference type="Gene3D" id="1.10.3720.10">
    <property type="entry name" value="MetI-like"/>
    <property type="match status" value="2"/>
</dbReference>
<keyword evidence="2 7" id="KW-0813">Transport</keyword>
<comment type="similarity">
    <text evidence="7">Belongs to the binding-protein-dependent transport system permease family.</text>
</comment>
<reference evidence="9" key="1">
    <citation type="journal article" date="2014" name="Int. J. Syst. Evol. Microbiol.">
        <title>Complete genome sequence of Corynebacterium casei LMG S-19264T (=DSM 44701T), isolated from a smear-ripened cheese.</title>
        <authorList>
            <consortium name="US DOE Joint Genome Institute (JGI-PGF)"/>
            <person name="Walter F."/>
            <person name="Albersmeier A."/>
            <person name="Kalinowski J."/>
            <person name="Ruckert C."/>
        </authorList>
    </citation>
    <scope>NUCLEOTIDE SEQUENCE</scope>
    <source>
        <strain evidence="9">NBRC 110023</strain>
    </source>
</reference>
<feature type="transmembrane region" description="Helical" evidence="7">
    <location>
        <begin position="328"/>
        <end position="348"/>
    </location>
</feature>
<feature type="transmembrane region" description="Helical" evidence="7">
    <location>
        <begin position="134"/>
        <end position="154"/>
    </location>
</feature>
<feature type="transmembrane region" description="Helical" evidence="7">
    <location>
        <begin position="7"/>
        <end position="28"/>
    </location>
</feature>
<evidence type="ECO:0000313" key="9">
    <source>
        <dbReference type="EMBL" id="GLR72057.1"/>
    </source>
</evidence>
<dbReference type="GO" id="GO:0005886">
    <property type="term" value="C:plasma membrane"/>
    <property type="evidence" value="ECO:0007669"/>
    <property type="project" value="UniProtKB-SubCell"/>
</dbReference>
<comment type="subcellular location">
    <subcellularLocation>
        <location evidence="1 7">Cell membrane</location>
        <topology evidence="1 7">Multi-pass membrane protein</topology>
    </subcellularLocation>
</comment>
<dbReference type="CDD" id="cd06261">
    <property type="entry name" value="TM_PBP2"/>
    <property type="match status" value="2"/>
</dbReference>
<dbReference type="RefSeq" id="WP_284218416.1">
    <property type="nucleotide sequence ID" value="NZ_BSOT01000007.1"/>
</dbReference>
<keyword evidence="4 7" id="KW-0812">Transmembrane</keyword>
<evidence type="ECO:0000313" key="10">
    <source>
        <dbReference type="Proteomes" id="UP001156601"/>
    </source>
</evidence>
<dbReference type="Proteomes" id="UP001156601">
    <property type="component" value="Unassembled WGS sequence"/>
</dbReference>
<feature type="domain" description="ABC transmembrane type-1" evidence="8">
    <location>
        <begin position="49"/>
        <end position="255"/>
    </location>
</feature>
<dbReference type="InterPro" id="IPR035906">
    <property type="entry name" value="MetI-like_sf"/>
</dbReference>
<feature type="transmembrane region" description="Helical" evidence="7">
    <location>
        <begin position="48"/>
        <end position="67"/>
    </location>
</feature>
<dbReference type="InterPro" id="IPR000515">
    <property type="entry name" value="MetI-like"/>
</dbReference>
<dbReference type="Pfam" id="PF00528">
    <property type="entry name" value="BPD_transp_1"/>
    <property type="match status" value="1"/>
</dbReference>
<evidence type="ECO:0000256" key="4">
    <source>
        <dbReference type="ARBA" id="ARBA00022692"/>
    </source>
</evidence>
<keyword evidence="10" id="KW-1185">Reference proteome</keyword>
<protein>
    <submittedName>
        <fullName evidence="9">Iron(III) ABC transporter permease</fullName>
    </submittedName>
</protein>
<feature type="transmembrane region" description="Helical" evidence="7">
    <location>
        <begin position="236"/>
        <end position="254"/>
    </location>
</feature>
<feature type="transmembrane region" description="Helical" evidence="7">
    <location>
        <begin position="282"/>
        <end position="308"/>
    </location>
</feature>
<evidence type="ECO:0000259" key="8">
    <source>
        <dbReference type="PROSITE" id="PS50928"/>
    </source>
</evidence>
<keyword evidence="6 7" id="KW-0472">Membrane</keyword>
<feature type="transmembrane region" description="Helical" evidence="7">
    <location>
        <begin position="461"/>
        <end position="479"/>
    </location>
</feature>
<feature type="domain" description="ABC transmembrane type-1" evidence="8">
    <location>
        <begin position="324"/>
        <end position="535"/>
    </location>
</feature>
<dbReference type="PROSITE" id="PS50928">
    <property type="entry name" value="ABC_TM1"/>
    <property type="match status" value="2"/>
</dbReference>
<keyword evidence="5 7" id="KW-1133">Transmembrane helix</keyword>
<sequence length="539" mass="59288">MNGFNWIKIFAVIFASILILPLFSVLFSVFSPDLDTWQHLIDTVLVDYITNSVVLALGSATGAILLGTTTGYVMANYQFAAKAILQIVLLLPLAMPAYIIAYTYTGLMDFGSPLHQLIRDVFSLPSTVSVLPDIRHLSGAVVMMSLVLYPYVYLLSYAAFKSQPDALQNVSTLAGKSSLSHIFNVALPMARPAILTGGALVMMEALADYGTVAYFGVNTFSAGIYRTWFGMGNREVAAQLASALCLFVFLVLILEKYSRKDARRYVNNLANKKTTREVTGKGLVFIWLLCLLPPLFGFFIPSIQLLYWAVFTSEADTQGFSNLLGNTLYLSALAAFIIVALALMFSYVARMTSANHFSRLNQLLSLGYALPGLVIAVGVISISGWADRQFNMFTISWFDFRPGLIISGSITILLFAYSVRYLSVALQNTENGFARISLQTDAAALNLNPSRWHLLSRIHLPLLRPSILSAMLLVFVDVLKELPATLVLRPFNFNTLAVRAYELASDERLIDAALPAIAIVGVGLLPVCLLIYQLERRST</sequence>